<keyword evidence="3" id="KW-0677">Repeat</keyword>
<dbReference type="GO" id="GO:0005634">
    <property type="term" value="C:nucleus"/>
    <property type="evidence" value="ECO:0007669"/>
    <property type="project" value="UniProtKB-SubCell"/>
</dbReference>
<evidence type="ECO:0000256" key="10">
    <source>
        <dbReference type="SAM" id="MobiDB-lite"/>
    </source>
</evidence>
<dbReference type="GO" id="GO:0008270">
    <property type="term" value="F:zinc ion binding"/>
    <property type="evidence" value="ECO:0007669"/>
    <property type="project" value="UniProtKB-KW"/>
</dbReference>
<dbReference type="Gene3D" id="3.30.40.10">
    <property type="entry name" value="Zinc/RING finger domain, C3HC4 (zinc finger)"/>
    <property type="match status" value="1"/>
</dbReference>
<proteinExistence type="predicted"/>
<keyword evidence="4" id="KW-0227">DNA damage</keyword>
<dbReference type="GO" id="GO:0006281">
    <property type="term" value="P:DNA repair"/>
    <property type="evidence" value="ECO:0007669"/>
    <property type="project" value="UniProtKB-KW"/>
</dbReference>
<dbReference type="InterPro" id="IPR017907">
    <property type="entry name" value="Znf_RING_CS"/>
</dbReference>
<evidence type="ECO:0000256" key="3">
    <source>
        <dbReference type="ARBA" id="ARBA00022737"/>
    </source>
</evidence>
<sequence>MASVESMSHLERMGSELRCAICLSLFKVAATISCNHTFCRSCILESLRTNSCCPVCKTHSSRREARPAPQMDSLVEIFRGMETSAGVNLFTTQPSTQAAFPENIPVLDKGKGGKGKTRGDNPPSKKKKAPNQSLDLERGGEKLKAMTRIRMTAWMLTRGSSQGVVLAKKRVQVPQDSRIFLDLNLQSGVEPERVCDEQQPEEEPREDYRPSSVPDHSSKVTTEVNSGPGFPLDFRKPQSEVLSQPPPSPPYQKEEISKRPVDLLHSDDNVQQDKAIDLNLDLELQGFPSLRQAFNELSQLTPFFWLLQFKCGCPSHAF</sequence>
<evidence type="ECO:0000256" key="4">
    <source>
        <dbReference type="ARBA" id="ARBA00022763"/>
    </source>
</evidence>
<accession>A0ABD1Z604</accession>
<dbReference type="Proteomes" id="UP001605036">
    <property type="component" value="Unassembled WGS sequence"/>
</dbReference>
<evidence type="ECO:0000256" key="7">
    <source>
        <dbReference type="ARBA" id="ARBA00023204"/>
    </source>
</evidence>
<dbReference type="Pfam" id="PF13923">
    <property type="entry name" value="zf-C3HC4_2"/>
    <property type="match status" value="1"/>
</dbReference>
<dbReference type="PANTHER" id="PTHR13763">
    <property type="entry name" value="BREAST CANCER TYPE 1 SUSCEPTIBILITY PROTEIN BRCA1"/>
    <property type="match status" value="1"/>
</dbReference>
<keyword evidence="6" id="KW-0862">Zinc</keyword>
<evidence type="ECO:0000313" key="12">
    <source>
        <dbReference type="EMBL" id="KAL2643197.1"/>
    </source>
</evidence>
<dbReference type="InterPro" id="IPR001841">
    <property type="entry name" value="Znf_RING"/>
</dbReference>
<evidence type="ECO:0000256" key="1">
    <source>
        <dbReference type="ARBA" id="ARBA00004123"/>
    </source>
</evidence>
<dbReference type="InterPro" id="IPR013083">
    <property type="entry name" value="Znf_RING/FYVE/PHD"/>
</dbReference>
<feature type="region of interest" description="Disordered" evidence="10">
    <location>
        <begin position="190"/>
        <end position="256"/>
    </location>
</feature>
<dbReference type="AlphaFoldDB" id="A0ABD1Z604"/>
<protein>
    <recommendedName>
        <fullName evidence="11">RING-type domain-containing protein</fullName>
    </recommendedName>
</protein>
<evidence type="ECO:0000256" key="8">
    <source>
        <dbReference type="ARBA" id="ARBA00023242"/>
    </source>
</evidence>
<evidence type="ECO:0000256" key="2">
    <source>
        <dbReference type="ARBA" id="ARBA00022723"/>
    </source>
</evidence>
<evidence type="ECO:0000313" key="13">
    <source>
        <dbReference type="Proteomes" id="UP001605036"/>
    </source>
</evidence>
<dbReference type="PANTHER" id="PTHR13763:SF0">
    <property type="entry name" value="BREAST CANCER TYPE 1 SUSCEPTIBILITY PROTEIN"/>
    <property type="match status" value="1"/>
</dbReference>
<evidence type="ECO:0000256" key="6">
    <source>
        <dbReference type="ARBA" id="ARBA00022833"/>
    </source>
</evidence>
<keyword evidence="8" id="KW-0539">Nucleus</keyword>
<dbReference type="InterPro" id="IPR031099">
    <property type="entry name" value="BRCA1-associated"/>
</dbReference>
<keyword evidence="7" id="KW-0234">DNA repair</keyword>
<evidence type="ECO:0000256" key="9">
    <source>
        <dbReference type="PROSITE-ProRule" id="PRU00175"/>
    </source>
</evidence>
<evidence type="ECO:0000259" key="11">
    <source>
        <dbReference type="PROSITE" id="PS50089"/>
    </source>
</evidence>
<keyword evidence="13" id="KW-1185">Reference proteome</keyword>
<keyword evidence="5 9" id="KW-0863">Zinc-finger</keyword>
<dbReference type="PROSITE" id="PS00518">
    <property type="entry name" value="ZF_RING_1"/>
    <property type="match status" value="1"/>
</dbReference>
<keyword evidence="2" id="KW-0479">Metal-binding</keyword>
<comment type="caution">
    <text evidence="12">The sequence shown here is derived from an EMBL/GenBank/DDBJ whole genome shotgun (WGS) entry which is preliminary data.</text>
</comment>
<reference evidence="12 13" key="1">
    <citation type="submission" date="2024-09" db="EMBL/GenBank/DDBJ databases">
        <title>Chromosome-scale assembly of Riccia fluitans.</title>
        <authorList>
            <person name="Paukszto L."/>
            <person name="Sawicki J."/>
            <person name="Karawczyk K."/>
            <person name="Piernik-Szablinska J."/>
            <person name="Szczecinska M."/>
            <person name="Mazdziarz M."/>
        </authorList>
    </citation>
    <scope>NUCLEOTIDE SEQUENCE [LARGE SCALE GENOMIC DNA]</scope>
    <source>
        <strain evidence="12">Rf_01</strain>
        <tissue evidence="12">Aerial parts of the thallus</tissue>
    </source>
</reference>
<feature type="region of interest" description="Disordered" evidence="10">
    <location>
        <begin position="101"/>
        <end position="142"/>
    </location>
</feature>
<feature type="domain" description="RING-type" evidence="11">
    <location>
        <begin position="19"/>
        <end position="57"/>
    </location>
</feature>
<dbReference type="SUPFAM" id="SSF57850">
    <property type="entry name" value="RING/U-box"/>
    <property type="match status" value="1"/>
</dbReference>
<evidence type="ECO:0000256" key="5">
    <source>
        <dbReference type="ARBA" id="ARBA00022771"/>
    </source>
</evidence>
<comment type="subcellular location">
    <subcellularLocation>
        <location evidence="1">Nucleus</location>
    </subcellularLocation>
</comment>
<name>A0ABD1Z604_9MARC</name>
<dbReference type="PROSITE" id="PS50089">
    <property type="entry name" value="ZF_RING_2"/>
    <property type="match status" value="1"/>
</dbReference>
<dbReference type="EMBL" id="JBHFFA010000002">
    <property type="protein sequence ID" value="KAL2643197.1"/>
    <property type="molecule type" value="Genomic_DNA"/>
</dbReference>
<organism evidence="12 13">
    <name type="scientific">Riccia fluitans</name>
    <dbReference type="NCBI Taxonomy" id="41844"/>
    <lineage>
        <taxon>Eukaryota</taxon>
        <taxon>Viridiplantae</taxon>
        <taxon>Streptophyta</taxon>
        <taxon>Embryophyta</taxon>
        <taxon>Marchantiophyta</taxon>
        <taxon>Marchantiopsida</taxon>
        <taxon>Marchantiidae</taxon>
        <taxon>Marchantiales</taxon>
        <taxon>Ricciaceae</taxon>
        <taxon>Riccia</taxon>
    </lineage>
</organism>
<dbReference type="SMART" id="SM00184">
    <property type="entry name" value="RING"/>
    <property type="match status" value="1"/>
</dbReference>
<gene>
    <name evidence="12" type="ORF">R1flu_010784</name>
</gene>